<gene>
    <name evidence="1" type="ORF">MPL3365_100092</name>
</gene>
<organism evidence="1 2">
    <name type="scientific">Mesorhizobium plurifarium</name>
    <dbReference type="NCBI Taxonomy" id="69974"/>
    <lineage>
        <taxon>Bacteria</taxon>
        <taxon>Pseudomonadati</taxon>
        <taxon>Pseudomonadota</taxon>
        <taxon>Alphaproteobacteria</taxon>
        <taxon>Hyphomicrobiales</taxon>
        <taxon>Phyllobacteriaceae</taxon>
        <taxon>Mesorhizobium</taxon>
    </lineage>
</organism>
<accession>A0A090G0U0</accession>
<name>A0A090G0U0_MESPL</name>
<reference evidence="1 2" key="1">
    <citation type="submission" date="2014-08" db="EMBL/GenBank/DDBJ databases">
        <authorList>
            <person name="Moulin Lionel"/>
        </authorList>
    </citation>
    <scope>NUCLEOTIDE SEQUENCE [LARGE SCALE GENOMIC DNA]</scope>
</reference>
<proteinExistence type="predicted"/>
<dbReference type="Proteomes" id="UP000046122">
    <property type="component" value="Unassembled WGS sequence"/>
</dbReference>
<dbReference type="EMBL" id="CCNE01000002">
    <property type="protein sequence ID" value="CDX49549.1"/>
    <property type="molecule type" value="Genomic_DNA"/>
</dbReference>
<evidence type="ECO:0000313" key="1">
    <source>
        <dbReference type="EMBL" id="CDX49549.1"/>
    </source>
</evidence>
<evidence type="ECO:0000313" key="2">
    <source>
        <dbReference type="Proteomes" id="UP000046122"/>
    </source>
</evidence>
<protein>
    <submittedName>
        <fullName evidence="1">Uncharacterized protein</fullName>
    </submittedName>
</protein>
<dbReference type="AlphaFoldDB" id="A0A090G0U0"/>
<sequence>MSRSSVVHRGEKVHGRPIDRICLCSAGSLKRFAGNGEPLYLFVLRNSGRKVTAKAPNLTLTLFLELL</sequence>